<protein>
    <submittedName>
        <fullName evidence="3">Uncharacterized protein</fullName>
    </submittedName>
</protein>
<evidence type="ECO:0000256" key="2">
    <source>
        <dbReference type="SAM" id="MobiDB-lite"/>
    </source>
</evidence>
<reference evidence="4" key="1">
    <citation type="journal article" date="2023" name="Commun. Biol.">
        <title>Genome analysis of Parmales, the sister group of diatoms, reveals the evolutionary specialization of diatoms from phago-mixotrophs to photoautotrophs.</title>
        <authorList>
            <person name="Ban H."/>
            <person name="Sato S."/>
            <person name="Yoshikawa S."/>
            <person name="Yamada K."/>
            <person name="Nakamura Y."/>
            <person name="Ichinomiya M."/>
            <person name="Sato N."/>
            <person name="Blanc-Mathieu R."/>
            <person name="Endo H."/>
            <person name="Kuwata A."/>
            <person name="Ogata H."/>
        </authorList>
    </citation>
    <scope>NUCLEOTIDE SEQUENCE [LARGE SCALE GENOMIC DNA]</scope>
</reference>
<gene>
    <name evidence="3" type="ORF">TrCOL_g1192</name>
</gene>
<keyword evidence="4" id="KW-1185">Reference proteome</keyword>
<evidence type="ECO:0000256" key="1">
    <source>
        <dbReference type="SAM" id="Coils"/>
    </source>
</evidence>
<dbReference type="OrthoDB" id="10582459at2759"/>
<evidence type="ECO:0000313" key="3">
    <source>
        <dbReference type="EMBL" id="GMI32510.1"/>
    </source>
</evidence>
<accession>A0A9W7L5X3</accession>
<dbReference type="SUPFAM" id="SSF50978">
    <property type="entry name" value="WD40 repeat-like"/>
    <property type="match status" value="1"/>
</dbReference>
<feature type="compositionally biased region" description="Low complexity" evidence="2">
    <location>
        <begin position="19"/>
        <end position="41"/>
    </location>
</feature>
<keyword evidence="1" id="KW-0175">Coiled coil</keyword>
<feature type="region of interest" description="Disordered" evidence="2">
    <location>
        <begin position="1"/>
        <end position="41"/>
    </location>
</feature>
<dbReference type="InterPro" id="IPR036322">
    <property type="entry name" value="WD40_repeat_dom_sf"/>
</dbReference>
<proteinExistence type="predicted"/>
<organism evidence="3 4">
    <name type="scientific">Triparma columacea</name>
    <dbReference type="NCBI Taxonomy" id="722753"/>
    <lineage>
        <taxon>Eukaryota</taxon>
        <taxon>Sar</taxon>
        <taxon>Stramenopiles</taxon>
        <taxon>Ochrophyta</taxon>
        <taxon>Bolidophyceae</taxon>
        <taxon>Parmales</taxon>
        <taxon>Triparmaceae</taxon>
        <taxon>Triparma</taxon>
    </lineage>
</organism>
<dbReference type="EMBL" id="BRYA01000019">
    <property type="protein sequence ID" value="GMI32510.1"/>
    <property type="molecule type" value="Genomic_DNA"/>
</dbReference>
<name>A0A9W7L5X3_9STRA</name>
<dbReference type="Proteomes" id="UP001165065">
    <property type="component" value="Unassembled WGS sequence"/>
</dbReference>
<evidence type="ECO:0000313" key="4">
    <source>
        <dbReference type="Proteomes" id="UP001165065"/>
    </source>
</evidence>
<sequence>MEKTVGRINLSPPLPSPPGSSSSATPTTASKAPTPSFSSPPISASPITSSVYLPSTSTDYYITGHADSSLTIYNALTGSGVNLPLRSIYRGISFLSFTLTHTNSLVLLGSAGDGSLFYLPFWGLETMASDLIHCYVGGLCSSVCGHRNGFLAVCDGIVHSLTKIWDGGKFVLQSFPYPLPHSTPVTALQVVGIDELVVGYKNGRVEFGGEAIGWSLVREGSGDGEGIRQLFFTGESILAMTSSSLTLLTVPNEDADSTQISIMPVPPSSRLTLVQGRHGGREVKLDRWAVEGGLEEKMLGGGFSKAPEEVCMWEYVTNLPLPPPITPFVPPPTAADSGSSEELKVLKKKLEEKESECERWAEVNRKLVKRLKKK</sequence>
<comment type="caution">
    <text evidence="3">The sequence shown here is derived from an EMBL/GenBank/DDBJ whole genome shotgun (WGS) entry which is preliminary data.</text>
</comment>
<dbReference type="AlphaFoldDB" id="A0A9W7L5X3"/>
<feature type="coiled-coil region" evidence="1">
    <location>
        <begin position="343"/>
        <end position="370"/>
    </location>
</feature>